<dbReference type="Proteomes" id="UP000027946">
    <property type="component" value="Unassembled WGS sequence"/>
</dbReference>
<dbReference type="OrthoDB" id="1752036at2"/>
<dbReference type="STRING" id="1121324.CLIT_23c02600"/>
<dbReference type="AlphaFoldDB" id="A0A069RB09"/>
<dbReference type="EMBL" id="JJMM01000026">
    <property type="protein sequence ID" value="KDR93988.1"/>
    <property type="molecule type" value="Genomic_DNA"/>
</dbReference>
<comment type="caution">
    <text evidence="2">The sequence shown here is derived from an EMBL/GenBank/DDBJ whole genome shotgun (WGS) entry which is preliminary data.</text>
</comment>
<keyword evidence="1" id="KW-1133">Transmembrane helix</keyword>
<dbReference type="eggNOG" id="ENOG50344Q5">
    <property type="taxonomic scope" value="Bacteria"/>
</dbReference>
<name>A0A069RB09_PEPLI</name>
<protein>
    <submittedName>
        <fullName evidence="2">Uncharacterized protein</fullName>
    </submittedName>
</protein>
<organism evidence="2 3">
    <name type="scientific">Peptoclostridium litorale DSM 5388</name>
    <dbReference type="NCBI Taxonomy" id="1121324"/>
    <lineage>
        <taxon>Bacteria</taxon>
        <taxon>Bacillati</taxon>
        <taxon>Bacillota</taxon>
        <taxon>Clostridia</taxon>
        <taxon>Peptostreptococcales</taxon>
        <taxon>Peptoclostridiaceae</taxon>
        <taxon>Peptoclostridium</taxon>
    </lineage>
</organism>
<gene>
    <name evidence="2" type="ORF">CLIT_23c02600</name>
</gene>
<evidence type="ECO:0000256" key="1">
    <source>
        <dbReference type="SAM" id="Phobius"/>
    </source>
</evidence>
<accession>A0A069RB09</accession>
<keyword evidence="3" id="KW-1185">Reference proteome</keyword>
<sequence>MKKDKNGFIMIGIMLVTVSIWIMGLTLISISMSNAKLKIISRQSKQNFYICEGAIEGVKSKLMEEIQNAIESGWIEVDRFMEDEYDDFICSEMQKEIEGSDSLYIESSKDQYGHIDYRTDKDKIEEMLNEMFKSEYSRYFCGEKKRDFVNGIEAVEIDGARINVIDDMVVNEGDEIVFEISSSRKYKASDIRIDVEMGIVVPDSDCGHLDYSKSKASVPLIMDFDMISPNPVNVANAGDIAVLTGESEMQEVEGLIKWDKEMSSQCDGTVVYVGEEDFEMEEHMCRGVIITRGAIKAGNGCFEGMLIGLGGIECEDGFSLKRNRSIVETIMVLNSLEDIFDMSKSDSSDYIISVEKLGRAKIHGDVDVESFIDIRQWTRRR</sequence>
<evidence type="ECO:0000313" key="3">
    <source>
        <dbReference type="Proteomes" id="UP000027946"/>
    </source>
</evidence>
<keyword evidence="1" id="KW-0812">Transmembrane</keyword>
<evidence type="ECO:0000313" key="2">
    <source>
        <dbReference type="EMBL" id="KDR93988.1"/>
    </source>
</evidence>
<keyword evidence="1" id="KW-0472">Membrane</keyword>
<dbReference type="RefSeq" id="WP_038267729.1">
    <property type="nucleotide sequence ID" value="NZ_FSRH01000003.1"/>
</dbReference>
<reference evidence="2 3" key="1">
    <citation type="submission" date="2014-03" db="EMBL/GenBank/DDBJ databases">
        <title>Genome sequence of Clostridium litorale W6, DSM 5388.</title>
        <authorList>
            <person name="Poehlein A."/>
            <person name="Jagirdar A."/>
            <person name="Khonsari B."/>
            <person name="Chibani C.M."/>
            <person name="Gutierrez Gutierrez D.A."/>
            <person name="Davydova E."/>
            <person name="Alghaithi H.S."/>
            <person name="Nair K.P."/>
            <person name="Dhamotharan K."/>
            <person name="Chandran L."/>
            <person name="G W."/>
            <person name="Daniel R."/>
        </authorList>
    </citation>
    <scope>NUCLEOTIDE SEQUENCE [LARGE SCALE GENOMIC DNA]</scope>
    <source>
        <strain evidence="2 3">W6</strain>
    </source>
</reference>
<feature type="transmembrane region" description="Helical" evidence="1">
    <location>
        <begin position="7"/>
        <end position="32"/>
    </location>
</feature>
<proteinExistence type="predicted"/>